<dbReference type="SUPFAM" id="SSF53474">
    <property type="entry name" value="alpha/beta-Hydrolases"/>
    <property type="match status" value="1"/>
</dbReference>
<keyword evidence="2" id="KW-0378">Hydrolase</keyword>
<protein>
    <recommendedName>
        <fullName evidence="8">AB hydrolase-1 domain-containing protein</fullName>
    </recommendedName>
</protein>
<comment type="similarity">
    <text evidence="1">Belongs to the peptidase S33 family.</text>
</comment>
<evidence type="ECO:0000259" key="4">
    <source>
        <dbReference type="Pfam" id="PF00561"/>
    </source>
</evidence>
<organism evidence="6 7">
    <name type="scientific">Vanrija albida</name>
    <dbReference type="NCBI Taxonomy" id="181172"/>
    <lineage>
        <taxon>Eukaryota</taxon>
        <taxon>Fungi</taxon>
        <taxon>Dikarya</taxon>
        <taxon>Basidiomycota</taxon>
        <taxon>Agaricomycotina</taxon>
        <taxon>Tremellomycetes</taxon>
        <taxon>Trichosporonales</taxon>
        <taxon>Trichosporonaceae</taxon>
        <taxon>Vanrija</taxon>
    </lineage>
</organism>
<accession>A0ABR3QCK6</accession>
<feature type="region of interest" description="Disordered" evidence="3">
    <location>
        <begin position="16"/>
        <end position="65"/>
    </location>
</feature>
<evidence type="ECO:0008006" key="8">
    <source>
        <dbReference type="Google" id="ProtNLM"/>
    </source>
</evidence>
<proteinExistence type="inferred from homology"/>
<evidence type="ECO:0000256" key="2">
    <source>
        <dbReference type="ARBA" id="ARBA00022801"/>
    </source>
</evidence>
<comment type="caution">
    <text evidence="6">The sequence shown here is derived from an EMBL/GenBank/DDBJ whole genome shotgun (WGS) entry which is preliminary data.</text>
</comment>
<feature type="domain" description="Peptidase S33 tripeptidyl aminopeptidase-like C-terminal" evidence="5">
    <location>
        <begin position="709"/>
        <end position="812"/>
    </location>
</feature>
<dbReference type="EMBL" id="JBBXJM010000001">
    <property type="protein sequence ID" value="KAL1412438.1"/>
    <property type="molecule type" value="Genomic_DNA"/>
</dbReference>
<dbReference type="Pfam" id="PF00561">
    <property type="entry name" value="Abhydrolase_1"/>
    <property type="match status" value="1"/>
</dbReference>
<evidence type="ECO:0000256" key="3">
    <source>
        <dbReference type="SAM" id="MobiDB-lite"/>
    </source>
</evidence>
<dbReference type="InterPro" id="IPR029058">
    <property type="entry name" value="AB_hydrolase_fold"/>
</dbReference>
<keyword evidence="7" id="KW-1185">Reference proteome</keyword>
<dbReference type="InterPro" id="IPR000073">
    <property type="entry name" value="AB_hydrolase_1"/>
</dbReference>
<dbReference type="Proteomes" id="UP001565368">
    <property type="component" value="Unassembled WGS sequence"/>
</dbReference>
<feature type="domain" description="AB hydrolase-1" evidence="4">
    <location>
        <begin position="332"/>
        <end position="525"/>
    </location>
</feature>
<reference evidence="6 7" key="1">
    <citation type="submission" date="2023-08" db="EMBL/GenBank/DDBJ databases">
        <title>Annotated Genome Sequence of Vanrija albida AlHP1.</title>
        <authorList>
            <person name="Herzog R."/>
        </authorList>
    </citation>
    <scope>NUCLEOTIDE SEQUENCE [LARGE SCALE GENOMIC DNA]</scope>
    <source>
        <strain evidence="6 7">AlHP1</strain>
    </source>
</reference>
<evidence type="ECO:0000313" key="7">
    <source>
        <dbReference type="Proteomes" id="UP001565368"/>
    </source>
</evidence>
<dbReference type="Pfam" id="PF08386">
    <property type="entry name" value="Abhydrolase_4"/>
    <property type="match status" value="1"/>
</dbReference>
<dbReference type="Gene3D" id="3.40.50.1820">
    <property type="entry name" value="alpha/beta hydrolase"/>
    <property type="match status" value="1"/>
</dbReference>
<dbReference type="RefSeq" id="XP_069212382.1">
    <property type="nucleotide sequence ID" value="XM_069348838.1"/>
</dbReference>
<dbReference type="GeneID" id="95981226"/>
<dbReference type="InterPro" id="IPR051601">
    <property type="entry name" value="Serine_prot/Carboxylest_S33"/>
</dbReference>
<dbReference type="PANTHER" id="PTHR43248">
    <property type="entry name" value="2-SUCCINYL-6-HYDROXY-2,4-CYCLOHEXADIENE-1-CARBOXYLATE SYNTHASE"/>
    <property type="match status" value="1"/>
</dbReference>
<feature type="compositionally biased region" description="Basic and acidic residues" evidence="3">
    <location>
        <begin position="16"/>
        <end position="26"/>
    </location>
</feature>
<evidence type="ECO:0000256" key="1">
    <source>
        <dbReference type="ARBA" id="ARBA00010088"/>
    </source>
</evidence>
<feature type="region of interest" description="Disordered" evidence="3">
    <location>
        <begin position="174"/>
        <end position="198"/>
    </location>
</feature>
<dbReference type="InterPro" id="IPR013595">
    <property type="entry name" value="Pept_S33_TAP-like_C"/>
</dbReference>
<name>A0ABR3QCK6_9TREE</name>
<feature type="compositionally biased region" description="Basic and acidic residues" evidence="3">
    <location>
        <begin position="174"/>
        <end position="189"/>
    </location>
</feature>
<dbReference type="PANTHER" id="PTHR43248:SF25">
    <property type="entry name" value="AB HYDROLASE-1 DOMAIN-CONTAINING PROTEIN-RELATED"/>
    <property type="match status" value="1"/>
</dbReference>
<dbReference type="Pfam" id="PF13920">
    <property type="entry name" value="zf-C3HC4_3"/>
    <property type="match status" value="1"/>
</dbReference>
<gene>
    <name evidence="6" type="ORF">Q8F55_000183</name>
</gene>
<sequence length="853" mass="92561">MASPLNLSVLGVELDGVRRARRRDEAPPAPSAETDSEADTSEAADTTESPPTSPDVAPRALPPRAAPEDTPLPLCLLCFARTPSAVLLPCAHLNLCYLCAPLLMHKKAKAECFREVAEVDGAPNPRPGFAAALSRAVGSSPKARRLSMGGSTNASSLSIRLYLSPMGLAMGSNHADDPYTRTSMDEKRSPPAAPAAAPKRKRALVTLSVLKLVGLVSLALVIRAALTGEPIRLPSLLGKHKHGHGHKHKPWDAGKPIFRSPGATLGWHVCPDNPANITFYCAVFEAPLNWNEVEEDAEQRDWRKWKGGADVKDTARIFLRMYPATGDRLGSMLVNPGGPGGSGNYLVYKLGEEMANVTEGRYDIVGFDPRGVNMTSPRMKTHATDYAKAVFDLANAPPVVEGDPTAPGNVSIPEEFDRERARLSKIAQLGETQFTLVRNFTSEKERRSVSTPFVVRDMAAIVDALGDEDRLLNYWGFSYGTILGAHFAAIKPEKVGRLVLDGVSHAGDYTESLAAWGHSSMTDTFKTYEQFFIECIKAGEARCALASRAPAKLDAETDAEFVPRAAFALMITTGEFLSGLWKKPLAVSESKYGPGLLTTEQVSFGLGQMLYQPVRWQATAAALHDAMGGNGTSARDLLPQPWHKALVADPDAARRADEDNAFGIPIAETAPAIFSILCSDQPEYTEDALDDLVGLSWDLRLKSPLAHMWMLIMTPCTKWQDRPYERYPGPWTRKDGLPKPKNPILWVGNTYDPVTPLASAQRMVEGFGRDAARLLVHDGRGHCTTAEPSLCTVKALSDFFVRGVLPAEGTVCKADDGFIFPDKNATVAAGVAGGRDAELRDVMRRMQQRISEM</sequence>
<evidence type="ECO:0000313" key="6">
    <source>
        <dbReference type="EMBL" id="KAL1412438.1"/>
    </source>
</evidence>
<evidence type="ECO:0000259" key="5">
    <source>
        <dbReference type="Pfam" id="PF08386"/>
    </source>
</evidence>